<evidence type="ECO:0000313" key="4">
    <source>
        <dbReference type="Proteomes" id="UP000574390"/>
    </source>
</evidence>
<feature type="non-terminal residue" evidence="1">
    <location>
        <position position="104"/>
    </location>
</feature>
<evidence type="ECO:0000313" key="1">
    <source>
        <dbReference type="EMBL" id="KAF4721552.1"/>
    </source>
</evidence>
<sequence length="104" mass="11000">GAAMRRIGIGTQPMYSTIWRARTRHRRDGTLETADERGECEIALAAGLNGRILLFLDGSFAAIECPSGVPLRDSVPVYSIIEGSAEATQATLTPGDKVPKGGEG</sequence>
<accession>A0A7J6RMS6</accession>
<protein>
    <submittedName>
        <fullName evidence="1">Uncharacterized protein</fullName>
    </submittedName>
</protein>
<dbReference type="Proteomes" id="UP000574390">
    <property type="component" value="Unassembled WGS sequence"/>
</dbReference>
<dbReference type="EMBL" id="JABANM010021228">
    <property type="protein sequence ID" value="KAF4721552.1"/>
    <property type="molecule type" value="Genomic_DNA"/>
</dbReference>
<name>A0A7J6RMS6_PEROL</name>
<comment type="caution">
    <text evidence="1">The sequence shown here is derived from an EMBL/GenBank/DDBJ whole genome shotgun (WGS) entry which is preliminary data.</text>
</comment>
<evidence type="ECO:0000313" key="2">
    <source>
        <dbReference type="EMBL" id="KAF4742016.1"/>
    </source>
</evidence>
<dbReference type="AlphaFoldDB" id="A0A7J6RMS6"/>
<feature type="non-terminal residue" evidence="1">
    <location>
        <position position="1"/>
    </location>
</feature>
<evidence type="ECO:0000313" key="3">
    <source>
        <dbReference type="Proteomes" id="UP000553632"/>
    </source>
</evidence>
<proteinExistence type="predicted"/>
<organism evidence="1 4">
    <name type="scientific">Perkinsus olseni</name>
    <name type="common">Perkinsus atlanticus</name>
    <dbReference type="NCBI Taxonomy" id="32597"/>
    <lineage>
        <taxon>Eukaryota</taxon>
        <taxon>Sar</taxon>
        <taxon>Alveolata</taxon>
        <taxon>Perkinsozoa</taxon>
        <taxon>Perkinsea</taxon>
        <taxon>Perkinsida</taxon>
        <taxon>Perkinsidae</taxon>
        <taxon>Perkinsus</taxon>
    </lineage>
</organism>
<dbReference type="EMBL" id="JABANO010012304">
    <property type="protein sequence ID" value="KAF4742016.1"/>
    <property type="molecule type" value="Genomic_DNA"/>
</dbReference>
<gene>
    <name evidence="1" type="ORF">FOZ62_008540</name>
    <name evidence="2" type="ORF">FOZ63_009359</name>
</gene>
<keyword evidence="3" id="KW-1185">Reference proteome</keyword>
<dbReference type="Proteomes" id="UP000553632">
    <property type="component" value="Unassembled WGS sequence"/>
</dbReference>
<reference evidence="3 4" key="1">
    <citation type="submission" date="2020-04" db="EMBL/GenBank/DDBJ databases">
        <title>Perkinsus olseni comparative genomics.</title>
        <authorList>
            <person name="Bogema D.R."/>
        </authorList>
    </citation>
    <scope>NUCLEOTIDE SEQUENCE [LARGE SCALE GENOMIC DNA]</scope>
    <source>
        <strain evidence="1">ATCC PRA-205</strain>
        <strain evidence="2 3">ATCC PRA-207</strain>
    </source>
</reference>